<evidence type="ECO:0000313" key="2">
    <source>
        <dbReference type="Proteomes" id="UP001596250"/>
    </source>
</evidence>
<name>A0ABW1INC9_9BACL</name>
<gene>
    <name evidence="1" type="ORF">ACFPXP_07965</name>
</gene>
<dbReference type="Proteomes" id="UP001596250">
    <property type="component" value="Unassembled WGS sequence"/>
</dbReference>
<dbReference type="RefSeq" id="WP_379893708.1">
    <property type="nucleotide sequence ID" value="NZ_JBHSQV010000049.1"/>
</dbReference>
<dbReference type="EMBL" id="JBHSQV010000049">
    <property type="protein sequence ID" value="MFC5986368.1"/>
    <property type="molecule type" value="Genomic_DNA"/>
</dbReference>
<comment type="caution">
    <text evidence="1">The sequence shown here is derived from an EMBL/GenBank/DDBJ whole genome shotgun (WGS) entry which is preliminary data.</text>
</comment>
<proteinExistence type="predicted"/>
<sequence length="161" mass="18420">MGNNPINFVDPSGYCGILPDGSYYGCSEIDTQLLNYKQDWINESPHNRAVIASKAELLRQRNEGYWIVAADENINDYRYNKDDLYWMWYFGDNNIALLVDPETGEQYGKEFQTRVIKGYMEEQISNGFPDFWDGVTTGSISLSLGAYKQLFKLAIKKGLKG</sequence>
<feature type="non-terminal residue" evidence="1">
    <location>
        <position position="161"/>
    </location>
</feature>
<accession>A0ABW1INC9</accession>
<keyword evidence="2" id="KW-1185">Reference proteome</keyword>
<protein>
    <submittedName>
        <fullName evidence="1">Uncharacterized protein</fullName>
    </submittedName>
</protein>
<organism evidence="1 2">
    <name type="scientific">Marinicrinis lubricantis</name>
    <dbReference type="NCBI Taxonomy" id="2086470"/>
    <lineage>
        <taxon>Bacteria</taxon>
        <taxon>Bacillati</taxon>
        <taxon>Bacillota</taxon>
        <taxon>Bacilli</taxon>
        <taxon>Bacillales</taxon>
        <taxon>Paenibacillaceae</taxon>
    </lineage>
</organism>
<reference evidence="2" key="1">
    <citation type="journal article" date="2019" name="Int. J. Syst. Evol. Microbiol.">
        <title>The Global Catalogue of Microorganisms (GCM) 10K type strain sequencing project: providing services to taxonomists for standard genome sequencing and annotation.</title>
        <authorList>
            <consortium name="The Broad Institute Genomics Platform"/>
            <consortium name="The Broad Institute Genome Sequencing Center for Infectious Disease"/>
            <person name="Wu L."/>
            <person name="Ma J."/>
        </authorList>
    </citation>
    <scope>NUCLEOTIDE SEQUENCE [LARGE SCALE GENOMIC DNA]</scope>
    <source>
        <strain evidence="2">CCM 8749</strain>
    </source>
</reference>
<evidence type="ECO:0000313" key="1">
    <source>
        <dbReference type="EMBL" id="MFC5986368.1"/>
    </source>
</evidence>